<evidence type="ECO:0000256" key="1">
    <source>
        <dbReference type="ARBA" id="ARBA00022649"/>
    </source>
</evidence>
<gene>
    <name evidence="3" type="ORF">DMP06_05945</name>
    <name evidence="2" type="ORF">K8U77_04235</name>
</gene>
<dbReference type="RefSeq" id="WP_123208827.1">
    <property type="nucleotide sequence ID" value="NZ_JBHTHO010000022.1"/>
</dbReference>
<dbReference type="InterPro" id="IPR035093">
    <property type="entry name" value="RelE/ParE_toxin_dom_sf"/>
</dbReference>
<dbReference type="InterPro" id="IPR007712">
    <property type="entry name" value="RelE/ParE_toxin"/>
</dbReference>
<reference evidence="2" key="3">
    <citation type="journal article" date="2021" name="PeerJ">
        <title>Extensive microbial diversity within the chicken gut microbiome revealed by metagenomics and culture.</title>
        <authorList>
            <person name="Gilroy R."/>
            <person name="Ravi A."/>
            <person name="Getino M."/>
            <person name="Pursley I."/>
            <person name="Horton D.L."/>
            <person name="Alikhan N.F."/>
            <person name="Baker D."/>
            <person name="Gharbi K."/>
            <person name="Hall N."/>
            <person name="Watson M."/>
            <person name="Adriaenssens E.M."/>
            <person name="Foster-Nyarko E."/>
            <person name="Jarju S."/>
            <person name="Secka A."/>
            <person name="Antonio M."/>
            <person name="Oren A."/>
            <person name="Chaudhuri R.R."/>
            <person name="La Ragione R."/>
            <person name="Hildebrand F."/>
            <person name="Pallen M.J."/>
        </authorList>
    </citation>
    <scope>NUCLEOTIDE SEQUENCE</scope>
    <source>
        <strain evidence="2">ChiGjej6B6-11269</strain>
    </source>
</reference>
<dbReference type="Proteomes" id="UP000786989">
    <property type="component" value="Unassembled WGS sequence"/>
</dbReference>
<dbReference type="Proteomes" id="UP000269591">
    <property type="component" value="Unassembled WGS sequence"/>
</dbReference>
<dbReference type="AlphaFoldDB" id="A0A3N0AZH9"/>
<dbReference type="OrthoDB" id="3175444at2"/>
<dbReference type="EMBL" id="DYWI01000070">
    <property type="protein sequence ID" value="HJF65311.1"/>
    <property type="molecule type" value="Genomic_DNA"/>
</dbReference>
<proteinExistence type="predicted"/>
<reference evidence="2" key="4">
    <citation type="submission" date="2021-09" db="EMBL/GenBank/DDBJ databases">
        <authorList>
            <person name="Gilroy R."/>
        </authorList>
    </citation>
    <scope>NUCLEOTIDE SEQUENCE</scope>
    <source>
        <strain evidence="2">ChiGjej6B6-11269</strain>
    </source>
</reference>
<comment type="caution">
    <text evidence="3">The sequence shown here is derived from an EMBL/GenBank/DDBJ whole genome shotgun (WGS) entry which is preliminary data.</text>
</comment>
<evidence type="ECO:0000313" key="3">
    <source>
        <dbReference type="EMBL" id="RNL40277.1"/>
    </source>
</evidence>
<dbReference type="Pfam" id="PF05016">
    <property type="entry name" value="ParE_toxin"/>
    <property type="match status" value="1"/>
</dbReference>
<sequence>MDYSVRFTNRFVADLTSVVSYLKDQLHAPQAASAVLDELENTVEILEQTPSIFPIDWDVSDMLGVAVQKAPIRAYRALYSVNEDEGIVHLLTLRHSAQDISTLAVDDELLL</sequence>
<accession>A0A3N0AZH9</accession>
<reference evidence="4" key="1">
    <citation type="submission" date="2018-05" db="EMBL/GenBank/DDBJ databases">
        <title>Genome Sequencing of selected type strains of the family Eggerthellaceae.</title>
        <authorList>
            <person name="Danylec N."/>
            <person name="Stoll D.A."/>
            <person name="Doetsch A."/>
            <person name="Huch M."/>
        </authorList>
    </citation>
    <scope>NUCLEOTIDE SEQUENCE [LARGE SCALE GENOMIC DNA]</scope>
    <source>
        <strain evidence="4">DSM 24851</strain>
    </source>
</reference>
<evidence type="ECO:0000313" key="4">
    <source>
        <dbReference type="Proteomes" id="UP000269591"/>
    </source>
</evidence>
<dbReference type="EMBL" id="QIBX01000008">
    <property type="protein sequence ID" value="RNL40277.1"/>
    <property type="molecule type" value="Genomic_DNA"/>
</dbReference>
<name>A0A3N0AZH9_9ACTN</name>
<protein>
    <submittedName>
        <fullName evidence="2">Type II toxin-antitoxin system RelE/ParE family toxin</fullName>
    </submittedName>
</protein>
<evidence type="ECO:0000313" key="2">
    <source>
        <dbReference type="EMBL" id="HJF65311.1"/>
    </source>
</evidence>
<dbReference type="Gene3D" id="3.30.2310.20">
    <property type="entry name" value="RelE-like"/>
    <property type="match status" value="1"/>
</dbReference>
<reference evidence="3" key="2">
    <citation type="journal article" date="2019" name="Microbiol. Resour. Announc.">
        <title>Draft Genome Sequences of Type Strains of Gordonibacter faecihominis, Paraeggerthella hongkongensis, Parvibacter caecicola,Slackia equolifaciens, Slackia faecicanis, and Slackia isoflavoniconvertens.</title>
        <authorList>
            <person name="Danylec N."/>
            <person name="Stoll D.A."/>
            <person name="Dotsch A."/>
            <person name="Huch M."/>
        </authorList>
    </citation>
    <scope>NUCLEOTIDE SEQUENCE</scope>
    <source>
        <strain evidence="3">DSM 24851</strain>
    </source>
</reference>
<organism evidence="3 4">
    <name type="scientific">Slackia equolifaciens</name>
    <dbReference type="NCBI Taxonomy" id="498718"/>
    <lineage>
        <taxon>Bacteria</taxon>
        <taxon>Bacillati</taxon>
        <taxon>Actinomycetota</taxon>
        <taxon>Coriobacteriia</taxon>
        <taxon>Eggerthellales</taxon>
        <taxon>Eggerthellaceae</taxon>
        <taxon>Slackia</taxon>
    </lineage>
</organism>
<keyword evidence="4" id="KW-1185">Reference proteome</keyword>
<keyword evidence="1" id="KW-1277">Toxin-antitoxin system</keyword>